<dbReference type="InterPro" id="IPR012829">
    <property type="entry name" value="Phosphofructokinase_III"/>
</dbReference>
<organism evidence="12">
    <name type="scientific">hydrothermal vent metagenome</name>
    <dbReference type="NCBI Taxonomy" id="652676"/>
    <lineage>
        <taxon>unclassified sequences</taxon>
        <taxon>metagenomes</taxon>
        <taxon>ecological metagenomes</taxon>
    </lineage>
</organism>
<name>A0A3B0TQ49_9ZZZZ</name>
<keyword evidence="6 12" id="KW-0808">Transferase</keyword>
<evidence type="ECO:0000259" key="11">
    <source>
        <dbReference type="Pfam" id="PF00365"/>
    </source>
</evidence>
<dbReference type="PIRSF" id="PIRSF000532">
    <property type="entry name" value="ATP_PFK_prok"/>
    <property type="match status" value="1"/>
</dbReference>
<evidence type="ECO:0000256" key="5">
    <source>
        <dbReference type="ARBA" id="ARBA00022490"/>
    </source>
</evidence>
<evidence type="ECO:0000256" key="1">
    <source>
        <dbReference type="ARBA" id="ARBA00001946"/>
    </source>
</evidence>
<sequence>MGVIGVLTAGGDCPGLNAVIRGVVSKAVESGIDVVGIRDGWDGLMHDRTMPLDRESVRGILGRGGTILGTSRMDPYVHGEGLTSCEPTLTRNGIDKLVVIGGDGTLRSAMALADEGLHVIGVPKTIDNDIAGTDVTFGFQTAVQIATDAIDRLATTAEAHNRVVVVEVMGRTRGWIATHAGIAGGADYILIPEVPYDVDEVVDTLRARHRSGHRYSILVVAEGIDPPPGYPAIANKKDTFGFERLGGVAYQVADAIEDHTSFETRVTILGHIQRGGSPVAADRVLATRLGVKATELAMEDRSNVMVAVRGTELIACPIEEATSAIRGVPQELYSTARTFFG</sequence>
<protein>
    <recommendedName>
        <fullName evidence="4">6-phosphofructokinase</fullName>
        <ecNumber evidence="4">2.7.1.11</ecNumber>
    </recommendedName>
</protein>
<evidence type="ECO:0000256" key="4">
    <source>
        <dbReference type="ARBA" id="ARBA00012055"/>
    </source>
</evidence>
<evidence type="ECO:0000256" key="8">
    <source>
        <dbReference type="ARBA" id="ARBA00022777"/>
    </source>
</evidence>
<keyword evidence="10" id="KW-0324">Glycolysis</keyword>
<dbReference type="Pfam" id="PF00365">
    <property type="entry name" value="PFK"/>
    <property type="match status" value="1"/>
</dbReference>
<dbReference type="GO" id="GO:0030388">
    <property type="term" value="P:fructose 1,6-bisphosphate metabolic process"/>
    <property type="evidence" value="ECO:0007669"/>
    <property type="project" value="TreeGrafter"/>
</dbReference>
<comment type="cofactor">
    <cofactor evidence="1">
        <name>Mg(2+)</name>
        <dbReference type="ChEBI" id="CHEBI:18420"/>
    </cofactor>
</comment>
<dbReference type="GO" id="GO:0003872">
    <property type="term" value="F:6-phosphofructokinase activity"/>
    <property type="evidence" value="ECO:0007669"/>
    <property type="project" value="UniProtKB-EC"/>
</dbReference>
<dbReference type="InterPro" id="IPR015912">
    <property type="entry name" value="Phosphofructokinase_CS"/>
</dbReference>
<keyword evidence="7" id="KW-0479">Metal-binding</keyword>
<dbReference type="GO" id="GO:0006002">
    <property type="term" value="P:fructose 6-phosphate metabolic process"/>
    <property type="evidence" value="ECO:0007669"/>
    <property type="project" value="InterPro"/>
</dbReference>
<dbReference type="InterPro" id="IPR012003">
    <property type="entry name" value="ATP_PFK_prok-type"/>
</dbReference>
<dbReference type="InterPro" id="IPR000023">
    <property type="entry name" value="Phosphofructokinase_dom"/>
</dbReference>
<dbReference type="GO" id="GO:0005524">
    <property type="term" value="F:ATP binding"/>
    <property type="evidence" value="ECO:0007669"/>
    <property type="project" value="InterPro"/>
</dbReference>
<dbReference type="UniPathway" id="UPA00109">
    <property type="reaction ID" value="UER00182"/>
</dbReference>
<dbReference type="SUPFAM" id="SSF53784">
    <property type="entry name" value="Phosphofructokinase"/>
    <property type="match status" value="1"/>
</dbReference>
<dbReference type="PANTHER" id="PTHR13697">
    <property type="entry name" value="PHOSPHOFRUCTOKINASE"/>
    <property type="match status" value="1"/>
</dbReference>
<dbReference type="GO" id="GO:0047334">
    <property type="term" value="F:diphosphate-fructose-6-phosphate 1-phosphotransferase activity"/>
    <property type="evidence" value="ECO:0007669"/>
    <property type="project" value="InterPro"/>
</dbReference>
<accession>A0A3B0TQ49</accession>
<dbReference type="GO" id="GO:0070095">
    <property type="term" value="F:fructose-6-phosphate binding"/>
    <property type="evidence" value="ECO:0007669"/>
    <property type="project" value="TreeGrafter"/>
</dbReference>
<evidence type="ECO:0000256" key="3">
    <source>
        <dbReference type="ARBA" id="ARBA00004679"/>
    </source>
</evidence>
<evidence type="ECO:0000313" key="12">
    <source>
        <dbReference type="EMBL" id="VAW09206.1"/>
    </source>
</evidence>
<dbReference type="GO" id="GO:0016208">
    <property type="term" value="F:AMP binding"/>
    <property type="evidence" value="ECO:0007669"/>
    <property type="project" value="TreeGrafter"/>
</dbReference>
<dbReference type="EC" id="2.7.1.11" evidence="4"/>
<comment type="subcellular location">
    <subcellularLocation>
        <location evidence="2">Cytoplasm</location>
    </subcellularLocation>
</comment>
<proteinExistence type="inferred from homology"/>
<dbReference type="NCBIfam" id="NF002872">
    <property type="entry name" value="PRK03202.1"/>
    <property type="match status" value="1"/>
</dbReference>
<evidence type="ECO:0000256" key="6">
    <source>
        <dbReference type="ARBA" id="ARBA00022679"/>
    </source>
</evidence>
<evidence type="ECO:0000256" key="7">
    <source>
        <dbReference type="ARBA" id="ARBA00022723"/>
    </source>
</evidence>
<evidence type="ECO:0000256" key="2">
    <source>
        <dbReference type="ARBA" id="ARBA00004496"/>
    </source>
</evidence>
<evidence type="ECO:0000256" key="9">
    <source>
        <dbReference type="ARBA" id="ARBA00022842"/>
    </source>
</evidence>
<keyword evidence="5" id="KW-0963">Cytoplasm</keyword>
<dbReference type="GO" id="GO:0061621">
    <property type="term" value="P:canonical glycolysis"/>
    <property type="evidence" value="ECO:0007669"/>
    <property type="project" value="TreeGrafter"/>
</dbReference>
<gene>
    <name evidence="12" type="ORF">MNBD_ACTINO01-1552</name>
</gene>
<dbReference type="FunFam" id="3.40.50.460:FF:000002">
    <property type="entry name" value="ATP-dependent 6-phosphofructokinase"/>
    <property type="match status" value="1"/>
</dbReference>
<dbReference type="PROSITE" id="PS00433">
    <property type="entry name" value="PHOSPHOFRUCTOKINASE"/>
    <property type="match status" value="1"/>
</dbReference>
<dbReference type="GO" id="GO:0005945">
    <property type="term" value="C:6-phosphofructokinase complex"/>
    <property type="evidence" value="ECO:0007669"/>
    <property type="project" value="TreeGrafter"/>
</dbReference>
<dbReference type="PANTHER" id="PTHR13697:SF52">
    <property type="entry name" value="ATP-DEPENDENT 6-PHOSPHOFRUCTOKINASE 3"/>
    <property type="match status" value="1"/>
</dbReference>
<dbReference type="AlphaFoldDB" id="A0A3B0TQ49"/>
<evidence type="ECO:0000256" key="10">
    <source>
        <dbReference type="ARBA" id="ARBA00023152"/>
    </source>
</evidence>
<keyword evidence="9" id="KW-0460">Magnesium</keyword>
<dbReference type="GO" id="GO:0042802">
    <property type="term" value="F:identical protein binding"/>
    <property type="evidence" value="ECO:0007669"/>
    <property type="project" value="TreeGrafter"/>
</dbReference>
<dbReference type="Gene3D" id="3.40.50.460">
    <property type="entry name" value="Phosphofructokinase domain"/>
    <property type="match status" value="1"/>
</dbReference>
<dbReference type="Gene3D" id="3.40.50.450">
    <property type="match status" value="1"/>
</dbReference>
<dbReference type="GO" id="GO:0048029">
    <property type="term" value="F:monosaccharide binding"/>
    <property type="evidence" value="ECO:0007669"/>
    <property type="project" value="TreeGrafter"/>
</dbReference>
<comment type="pathway">
    <text evidence="3">Carbohydrate degradation; glycolysis; D-glyceraldehyde 3-phosphate and glycerone phosphate from D-glucose: step 3/4.</text>
</comment>
<dbReference type="PRINTS" id="PR00476">
    <property type="entry name" value="PHFRCTKINASE"/>
</dbReference>
<reference evidence="12" key="1">
    <citation type="submission" date="2018-06" db="EMBL/GenBank/DDBJ databases">
        <authorList>
            <person name="Zhirakovskaya E."/>
        </authorList>
    </citation>
    <scope>NUCLEOTIDE SEQUENCE</scope>
</reference>
<feature type="domain" description="Phosphofructokinase" evidence="11">
    <location>
        <begin position="4"/>
        <end position="296"/>
    </location>
</feature>
<dbReference type="GO" id="GO:0046872">
    <property type="term" value="F:metal ion binding"/>
    <property type="evidence" value="ECO:0007669"/>
    <property type="project" value="UniProtKB-KW"/>
</dbReference>
<keyword evidence="8 12" id="KW-0418">Kinase</keyword>
<dbReference type="HAMAP" id="MF_01976">
    <property type="entry name" value="Phosphofructokinase_III"/>
    <property type="match status" value="1"/>
</dbReference>
<dbReference type="EMBL" id="UOEI01000695">
    <property type="protein sequence ID" value="VAW09206.1"/>
    <property type="molecule type" value="Genomic_DNA"/>
</dbReference>
<dbReference type="InterPro" id="IPR022953">
    <property type="entry name" value="ATP_PFK"/>
</dbReference>
<dbReference type="InterPro" id="IPR035966">
    <property type="entry name" value="PKF_sf"/>
</dbReference>